<evidence type="ECO:0008006" key="3">
    <source>
        <dbReference type="Google" id="ProtNLM"/>
    </source>
</evidence>
<organism evidence="1 2">
    <name type="scientific">Plantactinospora endophytica</name>
    <dbReference type="NCBI Taxonomy" id="673535"/>
    <lineage>
        <taxon>Bacteria</taxon>
        <taxon>Bacillati</taxon>
        <taxon>Actinomycetota</taxon>
        <taxon>Actinomycetes</taxon>
        <taxon>Micromonosporales</taxon>
        <taxon>Micromonosporaceae</taxon>
        <taxon>Plantactinospora</taxon>
    </lineage>
</organism>
<dbReference type="RefSeq" id="WP_203871340.1">
    <property type="nucleotide sequence ID" value="NZ_BONW01000050.1"/>
</dbReference>
<protein>
    <recommendedName>
        <fullName evidence="3">DUF4259 domain-containing protein</fullName>
    </recommendedName>
</protein>
<keyword evidence="2" id="KW-1185">Reference proteome</keyword>
<dbReference type="EMBL" id="BONW01000050">
    <property type="protein sequence ID" value="GIG93030.1"/>
    <property type="molecule type" value="Genomic_DNA"/>
</dbReference>
<comment type="caution">
    <text evidence="1">The sequence shown here is derived from an EMBL/GenBank/DDBJ whole genome shotgun (WGS) entry which is preliminary data.</text>
</comment>
<proteinExistence type="predicted"/>
<evidence type="ECO:0000313" key="2">
    <source>
        <dbReference type="Proteomes" id="UP000646749"/>
    </source>
</evidence>
<dbReference type="InterPro" id="IPR025355">
    <property type="entry name" value="DUF4259"/>
</dbReference>
<gene>
    <name evidence="1" type="ORF">Pen02_79660</name>
</gene>
<dbReference type="Pfam" id="PF14078">
    <property type="entry name" value="DUF4259"/>
    <property type="match status" value="1"/>
</dbReference>
<accession>A0ABQ4EE92</accession>
<dbReference type="Proteomes" id="UP000646749">
    <property type="component" value="Unassembled WGS sequence"/>
</dbReference>
<reference evidence="1 2" key="1">
    <citation type="submission" date="2021-01" db="EMBL/GenBank/DDBJ databases">
        <title>Whole genome shotgun sequence of Plantactinospora endophytica NBRC 110450.</title>
        <authorList>
            <person name="Komaki H."/>
            <person name="Tamura T."/>
        </authorList>
    </citation>
    <scope>NUCLEOTIDE SEQUENCE [LARGE SCALE GENOMIC DNA]</scope>
    <source>
        <strain evidence="1 2">NBRC 110450</strain>
    </source>
</reference>
<sequence>MAVYRGEGDVGTFGTGPFSSDGALDFLDELTERPPQQRAEALRQMLGYVLANRDLLWREYFPDEVVAAAALVAATLPGGEHLQHRLTQVSDEPDPVILPEPVPDLATSALEALHFVAGPGGPWHQGWTTEADQAEAQQTINDLTAILQAAHS</sequence>
<name>A0ABQ4EE92_9ACTN</name>
<evidence type="ECO:0000313" key="1">
    <source>
        <dbReference type="EMBL" id="GIG93030.1"/>
    </source>
</evidence>